<organism evidence="2 3">
    <name type="scientific">Mycoplasma iguanae</name>
    <dbReference type="NCBI Taxonomy" id="292461"/>
    <lineage>
        <taxon>Bacteria</taxon>
        <taxon>Bacillati</taxon>
        <taxon>Mycoplasmatota</taxon>
        <taxon>Mollicutes</taxon>
        <taxon>Mycoplasmataceae</taxon>
        <taxon>Mycoplasma</taxon>
    </lineage>
</organism>
<keyword evidence="1" id="KW-1133">Transmembrane helix</keyword>
<dbReference type="Proteomes" id="UP001059252">
    <property type="component" value="Chromosome"/>
</dbReference>
<keyword evidence="3" id="KW-1185">Reference proteome</keyword>
<protein>
    <recommendedName>
        <fullName evidence="4">Transmembrane protein</fullName>
    </recommendedName>
</protein>
<dbReference type="RefSeq" id="WP_258211105.1">
    <property type="nucleotide sequence ID" value="NZ_CP102734.1"/>
</dbReference>
<evidence type="ECO:0000313" key="3">
    <source>
        <dbReference type="Proteomes" id="UP001059252"/>
    </source>
</evidence>
<evidence type="ECO:0000256" key="1">
    <source>
        <dbReference type="SAM" id="Phobius"/>
    </source>
</evidence>
<accession>A0ABY5R9F8</accession>
<name>A0ABY5R9F8_9MOLU</name>
<evidence type="ECO:0000313" key="2">
    <source>
        <dbReference type="EMBL" id="UVD81931.1"/>
    </source>
</evidence>
<proteinExistence type="predicted"/>
<sequence>MTKVSNYFIIFFLLIISIFGLLIYFLINYQINLIQKVDFTLEKDFVVVNLKNVDLNNIEGLEISFKNENVFLKFLNYENTANEFYKLKFEHDLQKFNFYKDMNQGFIHFKHIYFWNLILK</sequence>
<evidence type="ECO:0008006" key="4">
    <source>
        <dbReference type="Google" id="ProtNLM"/>
    </source>
</evidence>
<keyword evidence="1" id="KW-0472">Membrane</keyword>
<gene>
    <name evidence="2" type="ORF">NV226_01335</name>
</gene>
<keyword evidence="1" id="KW-0812">Transmembrane</keyword>
<reference evidence="2" key="1">
    <citation type="submission" date="2022-08" db="EMBL/GenBank/DDBJ databases">
        <title>Complete genome of Mycoplasma iguanae type strain 2327.</title>
        <authorList>
            <person name="Spergser J."/>
        </authorList>
    </citation>
    <scope>NUCLEOTIDE SEQUENCE</scope>
    <source>
        <strain evidence="2">2327</strain>
    </source>
</reference>
<dbReference type="EMBL" id="CP102734">
    <property type="protein sequence ID" value="UVD81931.1"/>
    <property type="molecule type" value="Genomic_DNA"/>
</dbReference>
<feature type="transmembrane region" description="Helical" evidence="1">
    <location>
        <begin position="6"/>
        <end position="27"/>
    </location>
</feature>